<gene>
    <name evidence="1" type="ORF">RGI145_09950</name>
    <name evidence="2" type="ORF">RQ831_18715</name>
</gene>
<evidence type="ECO:0000313" key="4">
    <source>
        <dbReference type="Proteomes" id="UP001258945"/>
    </source>
</evidence>
<name>A0A1L7AF77_9PROT</name>
<dbReference type="STRING" id="257708.RGI145_09950"/>
<dbReference type="EMBL" id="CP015583">
    <property type="protein sequence ID" value="APT57370.1"/>
    <property type="molecule type" value="Genomic_DNA"/>
</dbReference>
<proteinExistence type="predicted"/>
<reference evidence="2 4" key="2">
    <citation type="journal article" date="2019" name="Microb. Pathog.">
        <title>Comparison of VITEK 2, MALDI-TOF MS, 16S rRNA gene sequencing, and whole-genome sequencing for identification of Roseomonas mucosa.</title>
        <authorList>
            <person name="Rudolph W.W."/>
            <person name="Gunzer F."/>
            <person name="Trauth M."/>
            <person name="Bunk B."/>
            <person name="Bigge R."/>
            <person name="Schrottner P."/>
        </authorList>
    </citation>
    <scope>NUCLEOTIDE SEQUENCE [LARGE SCALE GENOMIC DNA]</scope>
    <source>
        <strain evidence="2 4">DSM 103800</strain>
    </source>
</reference>
<evidence type="ECO:0000313" key="3">
    <source>
        <dbReference type="Proteomes" id="UP000185494"/>
    </source>
</evidence>
<organism evidence="1 3">
    <name type="scientific">Roseomonas gilardii</name>
    <dbReference type="NCBI Taxonomy" id="257708"/>
    <lineage>
        <taxon>Bacteria</taxon>
        <taxon>Pseudomonadati</taxon>
        <taxon>Pseudomonadota</taxon>
        <taxon>Alphaproteobacteria</taxon>
        <taxon>Acetobacterales</taxon>
        <taxon>Roseomonadaceae</taxon>
        <taxon>Roseomonas</taxon>
    </lineage>
</organism>
<dbReference type="Proteomes" id="UP000185494">
    <property type="component" value="Chromosome 1"/>
</dbReference>
<reference evidence="2" key="3">
    <citation type="submission" date="2023-09" db="EMBL/GenBank/DDBJ databases">
        <authorList>
            <person name="Schober I."/>
            <person name="Bunk B."/>
        </authorList>
    </citation>
    <scope>NUCLEOTIDE SEQUENCE</scope>
    <source>
        <strain evidence="2">DSM 103800</strain>
    </source>
</reference>
<keyword evidence="4" id="KW-1185">Reference proteome</keyword>
<dbReference type="KEGG" id="rgi:RGI145_09950"/>
<evidence type="ECO:0000313" key="2">
    <source>
        <dbReference type="EMBL" id="MDT8333087.1"/>
    </source>
</evidence>
<reference evidence="1 3" key="1">
    <citation type="submission" date="2016-05" db="EMBL/GenBank/DDBJ databases">
        <title>Complete Genome and Methylome Analysis of Psychrotrophic Bacterial Isolates from Antarctic Lake Untersee.</title>
        <authorList>
            <person name="Fomenkov A."/>
            <person name="Akimov V.N."/>
            <person name="Vasilyeva L.V."/>
            <person name="Andersen D."/>
            <person name="Vincze T."/>
            <person name="Roberts R.J."/>
        </authorList>
    </citation>
    <scope>NUCLEOTIDE SEQUENCE [LARGE SCALE GENOMIC DNA]</scope>
    <source>
        <strain evidence="1 3">U14-5</strain>
    </source>
</reference>
<sequence>MRSPAKLAPAAAARSRLLEDQAMLRARFMRARLTEVSARFEPAFRSLLLARLKEASAHDSRFADLAARLLHLPSRAGPHL</sequence>
<dbReference type="AlphaFoldDB" id="A0A1L7AF77"/>
<protein>
    <submittedName>
        <fullName evidence="1">Uncharacterized protein</fullName>
    </submittedName>
</protein>
<evidence type="ECO:0000313" key="1">
    <source>
        <dbReference type="EMBL" id="APT57370.1"/>
    </source>
</evidence>
<dbReference type="Proteomes" id="UP001258945">
    <property type="component" value="Unassembled WGS sequence"/>
</dbReference>
<dbReference type="RefSeq" id="WP_075798216.1">
    <property type="nucleotide sequence ID" value="NZ_CP015583.1"/>
</dbReference>
<dbReference type="EMBL" id="JAVVDO010000043">
    <property type="protein sequence ID" value="MDT8333087.1"/>
    <property type="molecule type" value="Genomic_DNA"/>
</dbReference>
<accession>A0A1L7AF77</accession>